<name>A0A835Q300_VANPL</name>
<dbReference type="AlphaFoldDB" id="A0A835Q300"/>
<feature type="chain" id="PRO_5032815583" evidence="2">
    <location>
        <begin position="20"/>
        <end position="151"/>
    </location>
</feature>
<organism evidence="3 4">
    <name type="scientific">Vanilla planifolia</name>
    <name type="common">Vanilla</name>
    <dbReference type="NCBI Taxonomy" id="51239"/>
    <lineage>
        <taxon>Eukaryota</taxon>
        <taxon>Viridiplantae</taxon>
        <taxon>Streptophyta</taxon>
        <taxon>Embryophyta</taxon>
        <taxon>Tracheophyta</taxon>
        <taxon>Spermatophyta</taxon>
        <taxon>Magnoliopsida</taxon>
        <taxon>Liliopsida</taxon>
        <taxon>Asparagales</taxon>
        <taxon>Orchidaceae</taxon>
        <taxon>Vanilloideae</taxon>
        <taxon>Vanilleae</taxon>
        <taxon>Vanilla</taxon>
    </lineage>
</organism>
<protein>
    <submittedName>
        <fullName evidence="3">Uncharacterized protein</fullName>
    </submittedName>
</protein>
<comment type="caution">
    <text evidence="3">The sequence shown here is derived from an EMBL/GenBank/DDBJ whole genome shotgun (WGS) entry which is preliminary data.</text>
</comment>
<feature type="compositionally biased region" description="Polar residues" evidence="1">
    <location>
        <begin position="131"/>
        <end position="141"/>
    </location>
</feature>
<evidence type="ECO:0000256" key="1">
    <source>
        <dbReference type="SAM" id="MobiDB-lite"/>
    </source>
</evidence>
<accession>A0A835Q300</accession>
<feature type="region of interest" description="Disordered" evidence="1">
    <location>
        <begin position="118"/>
        <end position="141"/>
    </location>
</feature>
<dbReference type="Proteomes" id="UP000639772">
    <property type="component" value="Chromosome 11"/>
</dbReference>
<evidence type="ECO:0000256" key="2">
    <source>
        <dbReference type="SAM" id="SignalP"/>
    </source>
</evidence>
<reference evidence="3 4" key="1">
    <citation type="journal article" date="2020" name="Nat. Food">
        <title>A phased Vanilla planifolia genome enables genetic improvement of flavour and production.</title>
        <authorList>
            <person name="Hasing T."/>
            <person name="Tang H."/>
            <person name="Brym M."/>
            <person name="Khazi F."/>
            <person name="Huang T."/>
            <person name="Chambers A.H."/>
        </authorList>
    </citation>
    <scope>NUCLEOTIDE SEQUENCE [LARGE SCALE GENOMIC DNA]</scope>
    <source>
        <tissue evidence="3">Leaf</tissue>
    </source>
</reference>
<evidence type="ECO:0000313" key="3">
    <source>
        <dbReference type="EMBL" id="KAG0463186.1"/>
    </source>
</evidence>
<dbReference type="EMBL" id="JADCNM010000011">
    <property type="protein sequence ID" value="KAG0463186.1"/>
    <property type="molecule type" value="Genomic_DNA"/>
</dbReference>
<sequence length="151" mass="15673">MGPKKLLLVFLCIPHICLNERTTTAHKDHNSNGSLAVSHLPLPVFFTHNSNNSSGYNLTFLHGNSTNTEARSMGTLQYPGGGGWAGFLFVRRRFLGAGGHTAGGFSLFSSALGVTTPPSSSASPSPFLTAGNPSTANSGPIGVVSNSVTEI</sequence>
<evidence type="ECO:0000313" key="4">
    <source>
        <dbReference type="Proteomes" id="UP000639772"/>
    </source>
</evidence>
<proteinExistence type="predicted"/>
<keyword evidence="2" id="KW-0732">Signal</keyword>
<gene>
    <name evidence="3" type="ORF">HPP92_021662</name>
</gene>
<feature type="signal peptide" evidence="2">
    <location>
        <begin position="1"/>
        <end position="19"/>
    </location>
</feature>